<feature type="transmembrane region" description="Helical" evidence="8">
    <location>
        <begin position="99"/>
        <end position="118"/>
    </location>
</feature>
<feature type="transmembrane region" description="Helical" evidence="8">
    <location>
        <begin position="190"/>
        <end position="209"/>
    </location>
</feature>
<dbReference type="InterPro" id="IPR011701">
    <property type="entry name" value="MFS"/>
</dbReference>
<protein>
    <submittedName>
        <fullName evidence="11">MFS transporter</fullName>
    </submittedName>
</protein>
<reference evidence="10" key="1">
    <citation type="submission" date="2024-01" db="EMBL/GenBank/DDBJ databases">
        <title>The genome sequence of Micromonospora mangrovi CCTCC AA 2012012.</title>
        <authorList>
            <person name="Gao J."/>
        </authorList>
    </citation>
    <scope>NUCLEOTIDE SEQUENCE</scope>
    <source>
        <strain evidence="10">CCTCC AA 2012012</strain>
    </source>
</reference>
<feature type="region of interest" description="Disordered" evidence="7">
    <location>
        <begin position="426"/>
        <end position="457"/>
    </location>
</feature>
<evidence type="ECO:0000256" key="2">
    <source>
        <dbReference type="ARBA" id="ARBA00022448"/>
    </source>
</evidence>
<dbReference type="PANTHER" id="PTHR23517:SF2">
    <property type="entry name" value="MULTIDRUG RESISTANCE PROTEIN MDTH"/>
    <property type="match status" value="1"/>
</dbReference>
<dbReference type="RefSeq" id="WP_350935093.1">
    <property type="nucleotide sequence ID" value="NZ_CP157762.1"/>
</dbReference>
<evidence type="ECO:0000256" key="6">
    <source>
        <dbReference type="ARBA" id="ARBA00023136"/>
    </source>
</evidence>
<dbReference type="Gene3D" id="1.20.1250.20">
    <property type="entry name" value="MFS general substrate transporter like domains"/>
    <property type="match status" value="1"/>
</dbReference>
<dbReference type="InterPro" id="IPR020846">
    <property type="entry name" value="MFS_dom"/>
</dbReference>
<keyword evidence="4 8" id="KW-0812">Transmembrane</keyword>
<evidence type="ECO:0000256" key="1">
    <source>
        <dbReference type="ARBA" id="ARBA00004651"/>
    </source>
</evidence>
<reference evidence="11" key="2">
    <citation type="submission" date="2024-06" db="EMBL/GenBank/DDBJ databases">
        <title>Micromonospora mangrovi CCTCC AA 2012012 genome sequences.</title>
        <authorList>
            <person name="Gao J."/>
        </authorList>
    </citation>
    <scope>NUCLEOTIDE SEQUENCE</scope>
    <source>
        <strain evidence="11">CCTCC AA 2012012</strain>
    </source>
</reference>
<dbReference type="GO" id="GO:0005886">
    <property type="term" value="C:plasma membrane"/>
    <property type="evidence" value="ECO:0007669"/>
    <property type="project" value="UniProtKB-SubCell"/>
</dbReference>
<feature type="transmembrane region" description="Helical" evidence="8">
    <location>
        <begin position="278"/>
        <end position="296"/>
    </location>
</feature>
<organism evidence="11">
    <name type="scientific">Micromonospora sp. CCTCC AA 2012012</name>
    <dbReference type="NCBI Taxonomy" id="3111921"/>
    <lineage>
        <taxon>Bacteria</taxon>
        <taxon>Bacillati</taxon>
        <taxon>Actinomycetota</taxon>
        <taxon>Actinomycetes</taxon>
        <taxon>Micromonosporales</taxon>
        <taxon>Micromonosporaceae</taxon>
        <taxon>Micromonospora</taxon>
    </lineage>
</organism>
<dbReference type="PROSITE" id="PS50850">
    <property type="entry name" value="MFS"/>
    <property type="match status" value="1"/>
</dbReference>
<dbReference type="InterPro" id="IPR001958">
    <property type="entry name" value="Tet-R_TetA/multi-R_MdtG-like"/>
</dbReference>
<dbReference type="InterPro" id="IPR050171">
    <property type="entry name" value="MFS_Transporters"/>
</dbReference>
<keyword evidence="3" id="KW-1003">Cell membrane</keyword>
<feature type="transmembrane region" description="Helical" evidence="8">
    <location>
        <begin position="240"/>
        <end position="258"/>
    </location>
</feature>
<feature type="transmembrane region" description="Helical" evidence="8">
    <location>
        <begin position="401"/>
        <end position="421"/>
    </location>
</feature>
<feature type="transmembrane region" description="Helical" evidence="8">
    <location>
        <begin position="333"/>
        <end position="360"/>
    </location>
</feature>
<evidence type="ECO:0000256" key="7">
    <source>
        <dbReference type="SAM" id="MobiDB-lite"/>
    </source>
</evidence>
<accession>A0AAU8HJA5</accession>
<evidence type="ECO:0000259" key="9">
    <source>
        <dbReference type="PROSITE" id="PS50850"/>
    </source>
</evidence>
<dbReference type="InterPro" id="IPR036259">
    <property type="entry name" value="MFS_trans_sf"/>
</dbReference>
<evidence type="ECO:0000313" key="11">
    <source>
        <dbReference type="EMBL" id="XCH75532.1"/>
    </source>
</evidence>
<feature type="transmembrane region" description="Helical" evidence="8">
    <location>
        <begin position="308"/>
        <end position="327"/>
    </location>
</feature>
<feature type="transmembrane region" description="Helical" evidence="8">
    <location>
        <begin position="372"/>
        <end position="395"/>
    </location>
</feature>
<comment type="subcellular location">
    <subcellularLocation>
        <location evidence="1">Cell membrane</location>
        <topology evidence="1">Multi-pass membrane protein</topology>
    </subcellularLocation>
</comment>
<dbReference type="GO" id="GO:0022857">
    <property type="term" value="F:transmembrane transporter activity"/>
    <property type="evidence" value="ECO:0007669"/>
    <property type="project" value="InterPro"/>
</dbReference>
<feature type="transmembrane region" description="Helical" evidence="8">
    <location>
        <begin position="124"/>
        <end position="146"/>
    </location>
</feature>
<dbReference type="EMBL" id="CP157762">
    <property type="protein sequence ID" value="XBP94829.1"/>
    <property type="molecule type" value="Genomic_DNA"/>
</dbReference>
<keyword evidence="2" id="KW-0813">Transport</keyword>
<evidence type="ECO:0000256" key="3">
    <source>
        <dbReference type="ARBA" id="ARBA00022475"/>
    </source>
</evidence>
<feature type="transmembrane region" description="Helical" evidence="8">
    <location>
        <begin position="158"/>
        <end position="178"/>
    </location>
</feature>
<dbReference type="EMBL" id="CP159342">
    <property type="protein sequence ID" value="XCH75532.1"/>
    <property type="molecule type" value="Genomic_DNA"/>
</dbReference>
<dbReference type="AlphaFoldDB" id="A0AAU8HJA5"/>
<proteinExistence type="predicted"/>
<keyword evidence="5 8" id="KW-1133">Transmembrane helix</keyword>
<gene>
    <name evidence="11" type="ORF">ABUL08_05425</name>
    <name evidence="10" type="ORF">VK199_05380</name>
</gene>
<dbReference type="Pfam" id="PF07690">
    <property type="entry name" value="MFS_1"/>
    <property type="match status" value="1"/>
</dbReference>
<evidence type="ECO:0000256" key="8">
    <source>
        <dbReference type="SAM" id="Phobius"/>
    </source>
</evidence>
<evidence type="ECO:0000256" key="5">
    <source>
        <dbReference type="ARBA" id="ARBA00022989"/>
    </source>
</evidence>
<dbReference type="PANTHER" id="PTHR23517">
    <property type="entry name" value="RESISTANCE PROTEIN MDTM, PUTATIVE-RELATED-RELATED"/>
    <property type="match status" value="1"/>
</dbReference>
<feature type="compositionally biased region" description="Basic and acidic residues" evidence="7">
    <location>
        <begin position="426"/>
        <end position="436"/>
    </location>
</feature>
<sequence length="457" mass="47581">MSAPTDTAPENAEPAKTAPDNNLIAVLKRLPGRAKVLLLADGVNAFGIGMVMPFLLIYLSEVRHINIRVAAAALAVTAVASFASGLVWGSLLDRYRHRIVMPTVMVLAAIGSTLYAFADRPWTAIAVAALVGIAGGGIGPVVRTMFATVVPPKERTVFFGLQFGVFNAAVGLGVLLGGVLVNGTLERYQLLYVLNGVTFLFMAVVLLVAPTDAGKEEAAGEGDGEAGPKPSYRMVLRNPVVMLIFATMSLAAVFYYGLFESVLPGYLTINHAVSPRGVAGAFVVNVVVVVLAQFVVIPRLGQVRRTTWLTASGLLWGVSWILVLLAGRSSGTTALVLLFVSSVPFAAAEVMVTPVLAALLNDVVDDQVRGRANALFAFAITGGAIVGPAIAAALLPVGKGVPLVAGLAVGCLLILIPTAMLRRRLGSETDKPHEEQTAAAAEAAETEPVEPARTASA</sequence>
<dbReference type="SUPFAM" id="SSF103473">
    <property type="entry name" value="MFS general substrate transporter"/>
    <property type="match status" value="1"/>
</dbReference>
<evidence type="ECO:0000313" key="10">
    <source>
        <dbReference type="EMBL" id="XBP94829.1"/>
    </source>
</evidence>
<feature type="transmembrane region" description="Helical" evidence="8">
    <location>
        <begin position="36"/>
        <end position="59"/>
    </location>
</feature>
<feature type="domain" description="Major facilitator superfamily (MFS) profile" evidence="9">
    <location>
        <begin position="33"/>
        <end position="426"/>
    </location>
</feature>
<dbReference type="PRINTS" id="PR01035">
    <property type="entry name" value="TCRTETA"/>
</dbReference>
<keyword evidence="6 8" id="KW-0472">Membrane</keyword>
<feature type="transmembrane region" description="Helical" evidence="8">
    <location>
        <begin position="65"/>
        <end position="87"/>
    </location>
</feature>
<evidence type="ECO:0000256" key="4">
    <source>
        <dbReference type="ARBA" id="ARBA00022692"/>
    </source>
</evidence>
<name>A0AAU8HJA5_9ACTN</name>